<gene>
    <name evidence="2" type="ORF">S01H1_66626</name>
</gene>
<name>X0WN95_9ZZZZ</name>
<keyword evidence="1" id="KW-0175">Coiled coil</keyword>
<dbReference type="AlphaFoldDB" id="X0WN95"/>
<comment type="caution">
    <text evidence="2">The sequence shown here is derived from an EMBL/GenBank/DDBJ whole genome shotgun (WGS) entry which is preliminary data.</text>
</comment>
<proteinExistence type="predicted"/>
<reference evidence="2" key="1">
    <citation type="journal article" date="2014" name="Front. Microbiol.">
        <title>High frequency of phylogenetically diverse reductive dehalogenase-homologous genes in deep subseafloor sedimentary metagenomes.</title>
        <authorList>
            <person name="Kawai M."/>
            <person name="Futagami T."/>
            <person name="Toyoda A."/>
            <person name="Takaki Y."/>
            <person name="Nishi S."/>
            <person name="Hori S."/>
            <person name="Arai W."/>
            <person name="Tsubouchi T."/>
            <person name="Morono Y."/>
            <person name="Uchiyama I."/>
            <person name="Ito T."/>
            <person name="Fujiyama A."/>
            <person name="Inagaki F."/>
            <person name="Takami H."/>
        </authorList>
    </citation>
    <scope>NUCLEOTIDE SEQUENCE</scope>
    <source>
        <strain evidence="2">Expedition CK06-06</strain>
    </source>
</reference>
<organism evidence="2">
    <name type="scientific">marine sediment metagenome</name>
    <dbReference type="NCBI Taxonomy" id="412755"/>
    <lineage>
        <taxon>unclassified sequences</taxon>
        <taxon>metagenomes</taxon>
        <taxon>ecological metagenomes</taxon>
    </lineage>
</organism>
<dbReference type="EMBL" id="BARS01044065">
    <property type="protein sequence ID" value="GAG32110.1"/>
    <property type="molecule type" value="Genomic_DNA"/>
</dbReference>
<accession>X0WN95</accession>
<feature type="non-terminal residue" evidence="2">
    <location>
        <position position="1"/>
    </location>
</feature>
<feature type="non-terminal residue" evidence="2">
    <location>
        <position position="250"/>
    </location>
</feature>
<feature type="coiled-coil region" evidence="1">
    <location>
        <begin position="26"/>
        <end position="53"/>
    </location>
</feature>
<sequence length="250" mass="30615">TEPWLKDIIIGFRERVEGKRLEEKLKRDGSLNMKQVRRRLEKLKELKVKSERINIVITWDSFIEYIHRETRKKIEGNYLIIYARYLEDNLHYLYDEFMDMRRTRRFRMVVKPPSRVYERIDDKIDIEYISNLERRLSIFYKKIELLKKEIDSSKLKLEFIVNDFITLKLENNRTFIYIKGKRFIQCIRLFLQISPEERDFFEEVESIDEAAEVYKQSLWKNRIVEGPTAKPSRFQNRTITPEQEFWGHCS</sequence>
<protein>
    <submittedName>
        <fullName evidence="2">Uncharacterized protein</fullName>
    </submittedName>
</protein>
<evidence type="ECO:0000313" key="2">
    <source>
        <dbReference type="EMBL" id="GAG32110.1"/>
    </source>
</evidence>
<evidence type="ECO:0000256" key="1">
    <source>
        <dbReference type="SAM" id="Coils"/>
    </source>
</evidence>